<dbReference type="PANTHER" id="PTHR35601:SF1">
    <property type="entry name" value="TOXIN RELE"/>
    <property type="match status" value="1"/>
</dbReference>
<dbReference type="PANTHER" id="PTHR35601">
    <property type="entry name" value="TOXIN RELE"/>
    <property type="match status" value="1"/>
</dbReference>
<dbReference type="EMBL" id="JAVREJ010000001">
    <property type="protein sequence ID" value="MDT0347906.1"/>
    <property type="molecule type" value="Genomic_DNA"/>
</dbReference>
<dbReference type="InterPro" id="IPR007712">
    <property type="entry name" value="RelE/ParE_toxin"/>
</dbReference>
<evidence type="ECO:0000256" key="1">
    <source>
        <dbReference type="ARBA" id="ARBA00006226"/>
    </source>
</evidence>
<dbReference type="Proteomes" id="UP001183202">
    <property type="component" value="Unassembled WGS sequence"/>
</dbReference>
<reference evidence="4" key="1">
    <citation type="submission" date="2023-07" db="EMBL/GenBank/DDBJ databases">
        <title>30 novel species of actinomycetes from the DSMZ collection.</title>
        <authorList>
            <person name="Nouioui I."/>
        </authorList>
    </citation>
    <scope>NUCLEOTIDE SEQUENCE [LARGE SCALE GENOMIC DNA]</scope>
    <source>
        <strain evidence="4">DSM 45834</strain>
    </source>
</reference>
<dbReference type="InterPro" id="IPR035093">
    <property type="entry name" value="RelE/ParE_toxin_dom_sf"/>
</dbReference>
<gene>
    <name evidence="3" type="ORF">RM445_00010</name>
</gene>
<keyword evidence="2" id="KW-1277">Toxin-antitoxin system</keyword>
<dbReference type="Pfam" id="PF05016">
    <property type="entry name" value="ParE_toxin"/>
    <property type="match status" value="1"/>
</dbReference>
<dbReference type="Gene3D" id="3.30.2310.20">
    <property type="entry name" value="RelE-like"/>
    <property type="match status" value="1"/>
</dbReference>
<dbReference type="RefSeq" id="WP_311553806.1">
    <property type="nucleotide sequence ID" value="NZ_JAVREJ010000001.1"/>
</dbReference>
<comment type="similarity">
    <text evidence="1">Belongs to the RelE toxin family.</text>
</comment>
<organism evidence="3 4">
    <name type="scientific">Pseudonocardia charpentierae</name>
    <dbReference type="NCBI Taxonomy" id="3075545"/>
    <lineage>
        <taxon>Bacteria</taxon>
        <taxon>Bacillati</taxon>
        <taxon>Actinomycetota</taxon>
        <taxon>Actinomycetes</taxon>
        <taxon>Pseudonocardiales</taxon>
        <taxon>Pseudonocardiaceae</taxon>
        <taxon>Pseudonocardia</taxon>
    </lineage>
</organism>
<sequence length="55" mass="6409">MAENPYLLGKQLDAPMKELRSTRRGEYRALYTVDDEEHIVAVVAVAHRRDAYRPH</sequence>
<proteinExistence type="inferred from homology"/>
<accession>A0ABU2N1W3</accession>
<protein>
    <submittedName>
        <fullName evidence="3">Type II toxin-antitoxin system RelE/ParE family toxin</fullName>
    </submittedName>
</protein>
<evidence type="ECO:0000313" key="4">
    <source>
        <dbReference type="Proteomes" id="UP001183202"/>
    </source>
</evidence>
<evidence type="ECO:0000313" key="3">
    <source>
        <dbReference type="EMBL" id="MDT0347906.1"/>
    </source>
</evidence>
<keyword evidence="4" id="KW-1185">Reference proteome</keyword>
<name>A0ABU2N1W3_9PSEU</name>
<comment type="caution">
    <text evidence="3">The sequence shown here is derived from an EMBL/GenBank/DDBJ whole genome shotgun (WGS) entry which is preliminary data.</text>
</comment>
<evidence type="ECO:0000256" key="2">
    <source>
        <dbReference type="ARBA" id="ARBA00022649"/>
    </source>
</evidence>
<dbReference type="SUPFAM" id="SSF143011">
    <property type="entry name" value="RelE-like"/>
    <property type="match status" value="1"/>
</dbReference>